<evidence type="ECO:0008006" key="4">
    <source>
        <dbReference type="Google" id="ProtNLM"/>
    </source>
</evidence>
<feature type="transmembrane region" description="Helical" evidence="1">
    <location>
        <begin position="56"/>
        <end position="73"/>
    </location>
</feature>
<dbReference type="Proteomes" id="UP001303046">
    <property type="component" value="Unassembled WGS sequence"/>
</dbReference>
<evidence type="ECO:0000256" key="1">
    <source>
        <dbReference type="SAM" id="Phobius"/>
    </source>
</evidence>
<organism evidence="2 3">
    <name type="scientific">Necator americanus</name>
    <name type="common">Human hookworm</name>
    <dbReference type="NCBI Taxonomy" id="51031"/>
    <lineage>
        <taxon>Eukaryota</taxon>
        <taxon>Metazoa</taxon>
        <taxon>Ecdysozoa</taxon>
        <taxon>Nematoda</taxon>
        <taxon>Chromadorea</taxon>
        <taxon>Rhabditida</taxon>
        <taxon>Rhabditina</taxon>
        <taxon>Rhabditomorpha</taxon>
        <taxon>Strongyloidea</taxon>
        <taxon>Ancylostomatidae</taxon>
        <taxon>Bunostominae</taxon>
        <taxon>Necator</taxon>
    </lineage>
</organism>
<proteinExistence type="predicted"/>
<keyword evidence="1" id="KW-0812">Transmembrane</keyword>
<protein>
    <recommendedName>
        <fullName evidence="4">Very-long-chain 3-oxoacyl-CoA synthase</fullName>
    </recommendedName>
</protein>
<evidence type="ECO:0000313" key="3">
    <source>
        <dbReference type="Proteomes" id="UP001303046"/>
    </source>
</evidence>
<comment type="caution">
    <text evidence="2">The sequence shown here is derived from an EMBL/GenBank/DDBJ whole genome shotgun (WGS) entry which is preliminary data.</text>
</comment>
<dbReference type="EMBL" id="JAVFWL010000005">
    <property type="protein sequence ID" value="KAK6757306.1"/>
    <property type="molecule type" value="Genomic_DNA"/>
</dbReference>
<accession>A0ABR1E5G3</accession>
<reference evidence="2 3" key="1">
    <citation type="submission" date="2023-08" db="EMBL/GenBank/DDBJ databases">
        <title>A Necator americanus chromosomal reference genome.</title>
        <authorList>
            <person name="Ilik V."/>
            <person name="Petrzelkova K.J."/>
            <person name="Pardy F."/>
            <person name="Fuh T."/>
            <person name="Niatou-Singa F.S."/>
            <person name="Gouil Q."/>
            <person name="Baker L."/>
            <person name="Ritchie M.E."/>
            <person name="Jex A.R."/>
            <person name="Gazzola D."/>
            <person name="Li H."/>
            <person name="Toshio Fujiwara R."/>
            <person name="Zhan B."/>
            <person name="Aroian R.V."/>
            <person name="Pafco B."/>
            <person name="Schwarz E.M."/>
        </authorList>
    </citation>
    <scope>NUCLEOTIDE SEQUENCE [LARGE SCALE GENOMIC DNA]</scope>
    <source>
        <strain evidence="2 3">Aroian</strain>
        <tissue evidence="2">Whole animal</tissue>
    </source>
</reference>
<evidence type="ECO:0000313" key="2">
    <source>
        <dbReference type="EMBL" id="KAK6757306.1"/>
    </source>
</evidence>
<sequence>MNTNETTRGIVNAVLRIVPDANADLDRFQISCFVHKMSTQFMWGMTVWRAFPLERTTFFTLVSVIVTYAFLLLKLKENPAMTPIIRSFVIHNGTAFTTASP</sequence>
<keyword evidence="1" id="KW-1133">Transmembrane helix</keyword>
<gene>
    <name evidence="2" type="primary">Necator_chrV.g20038</name>
    <name evidence="2" type="ORF">RB195_015246</name>
</gene>
<keyword evidence="1" id="KW-0472">Membrane</keyword>
<keyword evidence="3" id="KW-1185">Reference proteome</keyword>
<name>A0ABR1E5G3_NECAM</name>